<dbReference type="GeneID" id="9043788"/>
<name>C5LRJ7_PERM5</name>
<dbReference type="InterPro" id="IPR036855">
    <property type="entry name" value="Znf_CCCH_sf"/>
</dbReference>
<dbReference type="SUPFAM" id="SSF90229">
    <property type="entry name" value="CCCH zinc finger"/>
    <property type="match status" value="1"/>
</dbReference>
<dbReference type="GO" id="GO:0008270">
    <property type="term" value="F:zinc ion binding"/>
    <property type="evidence" value="ECO:0007669"/>
    <property type="project" value="UniProtKB-KW"/>
</dbReference>
<keyword evidence="1 4" id="KW-0479">Metal-binding</keyword>
<gene>
    <name evidence="7" type="ORF">Pmar_PMAR019816</name>
</gene>
<dbReference type="AlphaFoldDB" id="C5LRJ7"/>
<dbReference type="InParanoid" id="C5LRJ7"/>
<reference evidence="7 8" key="1">
    <citation type="submission" date="2008-07" db="EMBL/GenBank/DDBJ databases">
        <authorList>
            <person name="El-Sayed N."/>
            <person name="Caler E."/>
            <person name="Inman J."/>
            <person name="Amedeo P."/>
            <person name="Hass B."/>
            <person name="Wortman J."/>
        </authorList>
    </citation>
    <scope>NUCLEOTIDE SEQUENCE [LARGE SCALE GENOMIC DNA]</scope>
    <source>
        <strain evidence="8">ATCC 50983 / TXsc</strain>
    </source>
</reference>
<evidence type="ECO:0000256" key="2">
    <source>
        <dbReference type="ARBA" id="ARBA00022771"/>
    </source>
</evidence>
<dbReference type="PROSITE" id="PS50103">
    <property type="entry name" value="ZF_C3H1"/>
    <property type="match status" value="1"/>
</dbReference>
<keyword evidence="3 4" id="KW-0862">Zinc</keyword>
<evidence type="ECO:0000256" key="3">
    <source>
        <dbReference type="ARBA" id="ARBA00022833"/>
    </source>
</evidence>
<evidence type="ECO:0000313" key="8">
    <source>
        <dbReference type="Proteomes" id="UP000007800"/>
    </source>
</evidence>
<proteinExistence type="predicted"/>
<dbReference type="EMBL" id="GG684817">
    <property type="protein sequence ID" value="EER00660.1"/>
    <property type="molecule type" value="Genomic_DNA"/>
</dbReference>
<dbReference type="Proteomes" id="UP000007800">
    <property type="component" value="Unassembled WGS sequence"/>
</dbReference>
<dbReference type="OrthoDB" id="10328527at2759"/>
<feature type="zinc finger region" description="C3H1-type" evidence="4">
    <location>
        <begin position="323"/>
        <end position="350"/>
    </location>
</feature>
<evidence type="ECO:0000313" key="7">
    <source>
        <dbReference type="EMBL" id="EER00660.1"/>
    </source>
</evidence>
<feature type="region of interest" description="Disordered" evidence="5">
    <location>
        <begin position="294"/>
        <end position="319"/>
    </location>
</feature>
<evidence type="ECO:0000256" key="1">
    <source>
        <dbReference type="ARBA" id="ARBA00022723"/>
    </source>
</evidence>
<organism evidence="8">
    <name type="scientific">Perkinsus marinus (strain ATCC 50983 / TXsc)</name>
    <dbReference type="NCBI Taxonomy" id="423536"/>
    <lineage>
        <taxon>Eukaryota</taxon>
        <taxon>Sar</taxon>
        <taxon>Alveolata</taxon>
        <taxon>Perkinsozoa</taxon>
        <taxon>Perkinsea</taxon>
        <taxon>Perkinsida</taxon>
        <taxon>Perkinsidae</taxon>
        <taxon>Perkinsus</taxon>
    </lineage>
</organism>
<keyword evidence="8" id="KW-1185">Reference proteome</keyword>
<dbReference type="RefSeq" id="XP_002767942.1">
    <property type="nucleotide sequence ID" value="XM_002767896.1"/>
</dbReference>
<dbReference type="SMART" id="SM00356">
    <property type="entry name" value="ZnF_C3H1"/>
    <property type="match status" value="1"/>
</dbReference>
<protein>
    <recommendedName>
        <fullName evidence="6">C3H1-type domain-containing protein</fullName>
    </recommendedName>
</protein>
<dbReference type="InterPro" id="IPR000571">
    <property type="entry name" value="Znf_CCCH"/>
</dbReference>
<dbReference type="Gene3D" id="4.10.1000.10">
    <property type="entry name" value="Zinc finger, CCCH-type"/>
    <property type="match status" value="1"/>
</dbReference>
<evidence type="ECO:0000256" key="4">
    <source>
        <dbReference type="PROSITE-ProRule" id="PRU00723"/>
    </source>
</evidence>
<keyword evidence="2 4" id="KW-0863">Zinc-finger</keyword>
<accession>C5LRJ7</accession>
<sequence>MPLSEAAAEMVERHCSSVDGLFEAVSAALDNAKITQVMMISSLTTTSIDELTSKIATGDLKDMRLLVDTSLRACVKGCQFQLDLCKAGQKVMPVNKNEKEWATQMRKRAIVLKNLLLSDHIPVELMPPPTVWKRLTDNPSSFVNFGKELVEAKPGKDSGSRVNSDPMKVEFLLNDVPQSLTLPREDKSTMGGALWSQCFQRYCVALMLATVTPEKVQDKAKLDIDWLSLQGYGYRVSQVASLYGWEMAQEVDESFRRFIERAYSEAHISLCDCFNNISKFSQLKVDARLNTKDLQREEGRSRARGGGGGNLRDAKATNGQKKKRKRGLCYKFLEGDCSYGDNCNFLHERSGTTATSKAPAGGKKK</sequence>
<dbReference type="Pfam" id="PF00642">
    <property type="entry name" value="zf-CCCH"/>
    <property type="match status" value="1"/>
</dbReference>
<feature type="domain" description="C3H1-type" evidence="6">
    <location>
        <begin position="323"/>
        <end position="350"/>
    </location>
</feature>
<evidence type="ECO:0000259" key="6">
    <source>
        <dbReference type="PROSITE" id="PS50103"/>
    </source>
</evidence>
<evidence type="ECO:0000256" key="5">
    <source>
        <dbReference type="SAM" id="MobiDB-lite"/>
    </source>
</evidence>